<feature type="region of interest" description="Disordered" evidence="1">
    <location>
        <begin position="144"/>
        <end position="174"/>
    </location>
</feature>
<dbReference type="GeneID" id="94552989"/>
<dbReference type="Proteomes" id="UP000501830">
    <property type="component" value="Chromosome"/>
</dbReference>
<dbReference type="KEGG" id="jpo:G7058_06815"/>
<dbReference type="AlphaFoldDB" id="A0A6G7WHU1"/>
<dbReference type="RefSeq" id="WP_166062816.1">
    <property type="nucleotide sequence ID" value="NZ_CP049889.1"/>
</dbReference>
<proteinExistence type="predicted"/>
<reference evidence="2 3" key="1">
    <citation type="journal article" date="2017" name="Int. J. Syst. Evol. Microbiol.">
        <title>Jeotgalibaca porci sp. nov. and Jeotgalibaca arthritidis sp. nov., isolated from pigs, and emended description of the genus Jeotgalibaca.</title>
        <authorList>
            <person name="Zamora L."/>
            <person name="Perez-Sancho M."/>
            <person name="Dominguez L."/>
            <person name="Fernandez-Garayzabal J.F."/>
            <person name="Vela A.I."/>
        </authorList>
    </citation>
    <scope>NUCLEOTIDE SEQUENCE [LARGE SCALE GENOMIC DNA]</scope>
    <source>
        <strain evidence="2 3">CCUG 69148</strain>
    </source>
</reference>
<name>A0A6G7WHU1_9LACT</name>
<evidence type="ECO:0000313" key="2">
    <source>
        <dbReference type="EMBL" id="QIK51758.1"/>
    </source>
</evidence>
<keyword evidence="3" id="KW-1185">Reference proteome</keyword>
<organism evidence="2 3">
    <name type="scientific">Jeotgalibaca porci</name>
    <dbReference type="NCBI Taxonomy" id="1868793"/>
    <lineage>
        <taxon>Bacteria</taxon>
        <taxon>Bacillati</taxon>
        <taxon>Bacillota</taxon>
        <taxon>Bacilli</taxon>
        <taxon>Lactobacillales</taxon>
        <taxon>Carnobacteriaceae</taxon>
        <taxon>Jeotgalibaca</taxon>
    </lineage>
</organism>
<evidence type="ECO:0000256" key="1">
    <source>
        <dbReference type="SAM" id="MobiDB-lite"/>
    </source>
</evidence>
<evidence type="ECO:0000313" key="3">
    <source>
        <dbReference type="Proteomes" id="UP000501830"/>
    </source>
</evidence>
<protein>
    <submittedName>
        <fullName evidence="2">Uncharacterized protein</fullName>
    </submittedName>
</protein>
<sequence>MVLKNRYIIGCYDSVEKVTNVITELKNKGCANEDITLITHENFHQKYDAPTAPEVTTEERLCNEVRSTVKVEQNYTPDFRTDDDPLYGYQEQLENGCVLVLVKGTQKNLLETETEEESQYLDEPIDNQAFLDATDAMRTNVITSTGNGAQESGLADAAVPEPLLPDNSPHVERE</sequence>
<dbReference type="EMBL" id="CP049889">
    <property type="protein sequence ID" value="QIK51758.1"/>
    <property type="molecule type" value="Genomic_DNA"/>
</dbReference>
<accession>A0A6G7WHU1</accession>
<gene>
    <name evidence="2" type="ORF">G7058_06815</name>
</gene>